<dbReference type="PANTHER" id="PTHR43774:SF1">
    <property type="entry name" value="PEPTIDE METHIONINE SULFOXIDE REDUCTASE MSRA 2"/>
    <property type="match status" value="1"/>
</dbReference>
<evidence type="ECO:0000256" key="3">
    <source>
        <dbReference type="ARBA" id="ARBA00023268"/>
    </source>
</evidence>
<evidence type="ECO:0000256" key="7">
    <source>
        <dbReference type="HAMAP-Rule" id="MF_01401"/>
    </source>
</evidence>
<protein>
    <recommendedName>
        <fullName evidence="7">Peptide methionine sulfoxide reductase MsrA</fullName>
        <shortName evidence="7">Protein-methionine-S-oxide reductase</shortName>
        <ecNumber evidence="7">1.8.4.11</ecNumber>
    </recommendedName>
    <alternativeName>
        <fullName evidence="7">Peptide-methionine (S)-S-oxide reductase</fullName>
        <shortName evidence="7">Peptide Met(O) reductase</shortName>
    </alternativeName>
</protein>
<dbReference type="PANTHER" id="PTHR43774">
    <property type="entry name" value="PEPTIDE METHIONINE SULFOXIDE REDUCTASE"/>
    <property type="match status" value="1"/>
</dbReference>
<comment type="caution">
    <text evidence="9">The sequence shown here is derived from an EMBL/GenBank/DDBJ whole genome shotgun (WGS) entry which is preliminary data.</text>
</comment>
<dbReference type="SUPFAM" id="SSF51316">
    <property type="entry name" value="Mss4-like"/>
    <property type="match status" value="1"/>
</dbReference>
<proteinExistence type="inferred from homology"/>
<comment type="catalytic activity">
    <reaction evidence="4 7">
        <text>L-methionyl-[protein] + [thioredoxin]-disulfide + H2O = L-methionyl-(S)-S-oxide-[protein] + [thioredoxin]-dithiol</text>
        <dbReference type="Rhea" id="RHEA:14217"/>
        <dbReference type="Rhea" id="RHEA-COMP:10698"/>
        <dbReference type="Rhea" id="RHEA-COMP:10700"/>
        <dbReference type="Rhea" id="RHEA-COMP:12313"/>
        <dbReference type="Rhea" id="RHEA-COMP:12315"/>
        <dbReference type="ChEBI" id="CHEBI:15377"/>
        <dbReference type="ChEBI" id="CHEBI:16044"/>
        <dbReference type="ChEBI" id="CHEBI:29950"/>
        <dbReference type="ChEBI" id="CHEBI:44120"/>
        <dbReference type="ChEBI" id="CHEBI:50058"/>
        <dbReference type="EC" id="1.8.4.11"/>
    </reaction>
</comment>
<dbReference type="PROSITE" id="PS51790">
    <property type="entry name" value="MSRB"/>
    <property type="match status" value="1"/>
</dbReference>
<organism evidence="9 10">
    <name type="scientific">Paenibacillus sacheonensis</name>
    <dbReference type="NCBI Taxonomy" id="742054"/>
    <lineage>
        <taxon>Bacteria</taxon>
        <taxon>Bacillati</taxon>
        <taxon>Bacillota</taxon>
        <taxon>Bacilli</taxon>
        <taxon>Bacillales</taxon>
        <taxon>Paenibacillaceae</taxon>
        <taxon>Paenibacillus</taxon>
    </lineage>
</organism>
<evidence type="ECO:0000256" key="5">
    <source>
        <dbReference type="ARBA" id="ARBA00048488"/>
    </source>
</evidence>
<evidence type="ECO:0000256" key="1">
    <source>
        <dbReference type="ARBA" id="ARBA00005591"/>
    </source>
</evidence>
<dbReference type="RefSeq" id="WP_161695313.1">
    <property type="nucleotide sequence ID" value="NZ_JAAAMU010000002.1"/>
</dbReference>
<sequence length="337" mass="38212">MNIKEHETQVATFAGGCFWCMVKPFDELPGIRAIVSGYTGGHTENPTYAEVGTETTGHYEAVQITYQPAIFPYARLLDIYWQLIDPTDNGGQFQDRGHSYRAAIFVHNEEQRQQAEESKRALQKSGRFKKKIVTEILDAGPFYPAEDEHQDYYKTHRRNYNLYVDGSGREAFAERSWNDGKDKAQLKSQLTDLQYKVTQLNEDEPPNRSGSGDWQQRRTGIYVDIINGDALFSTLDQFDNGTGWPAFAKPIEEGMVRKEADYGGGEVRTLLRSRLSKAYLGRFLQDGPAGTPPYYRVNAAALRFVPLEELAQGGYARFEALFKDEEARECNSGKPNE</sequence>
<evidence type="ECO:0000313" key="9">
    <source>
        <dbReference type="EMBL" id="NBC68298.1"/>
    </source>
</evidence>
<accession>A0A7X5BVD8</accession>
<reference evidence="9 10" key="1">
    <citation type="submission" date="2020-01" db="EMBL/GenBank/DDBJ databases">
        <title>Paenibacillus soybeanensis sp. nov. isolated from the nodules of soybean (Glycine max(L.) Merr).</title>
        <authorList>
            <person name="Wang H."/>
        </authorList>
    </citation>
    <scope>NUCLEOTIDE SEQUENCE [LARGE SCALE GENOMIC DNA]</scope>
    <source>
        <strain evidence="9 10">DSM 23054</strain>
    </source>
</reference>
<dbReference type="Gene3D" id="2.170.150.20">
    <property type="entry name" value="Peptide methionine sulfoxide reductase"/>
    <property type="match status" value="1"/>
</dbReference>
<dbReference type="InterPro" id="IPR036509">
    <property type="entry name" value="Met_Sox_Rdtase_MsrA_sf"/>
</dbReference>
<keyword evidence="3" id="KW-0511">Multifunctional enzyme</keyword>
<dbReference type="Gene3D" id="3.30.1060.10">
    <property type="entry name" value="Peptide methionine sulphoxide reductase MsrA"/>
    <property type="match status" value="1"/>
</dbReference>
<dbReference type="Pfam" id="PF01625">
    <property type="entry name" value="PMSR"/>
    <property type="match status" value="1"/>
</dbReference>
<evidence type="ECO:0000259" key="8">
    <source>
        <dbReference type="PROSITE" id="PS51790"/>
    </source>
</evidence>
<dbReference type="InterPro" id="IPR002569">
    <property type="entry name" value="Met_Sox_Rdtase_MsrA_dom"/>
</dbReference>
<keyword evidence="2 7" id="KW-0560">Oxidoreductase</keyword>
<name>A0A7X5BVD8_9BACL</name>
<dbReference type="GO" id="GO:0033743">
    <property type="term" value="F:peptide-methionine (R)-S-oxide reductase activity"/>
    <property type="evidence" value="ECO:0007669"/>
    <property type="project" value="UniProtKB-EC"/>
</dbReference>
<dbReference type="EC" id="1.8.4.11" evidence="7"/>
<comment type="function">
    <text evidence="7">Has an important function as a repair enzyme for proteins that have been inactivated by oxidation. Catalyzes the reversible oxidation-reduction of methionine sulfoxide in proteins to methionine.</text>
</comment>
<feature type="active site" evidence="7">
    <location>
        <position position="17"/>
    </location>
</feature>
<dbReference type="GO" id="GO:0008113">
    <property type="term" value="F:peptide-methionine (S)-S-oxide reductase activity"/>
    <property type="evidence" value="ECO:0007669"/>
    <property type="project" value="UniProtKB-UniRule"/>
</dbReference>
<dbReference type="SUPFAM" id="SSF55068">
    <property type="entry name" value="Peptide methionine sulfoxide reductase"/>
    <property type="match status" value="1"/>
</dbReference>
<evidence type="ECO:0000256" key="2">
    <source>
        <dbReference type="ARBA" id="ARBA00023002"/>
    </source>
</evidence>
<dbReference type="HAMAP" id="MF_01401">
    <property type="entry name" value="MsrA"/>
    <property type="match status" value="1"/>
</dbReference>
<evidence type="ECO:0000256" key="6">
    <source>
        <dbReference type="ARBA" id="ARBA00048782"/>
    </source>
</evidence>
<comment type="similarity">
    <text evidence="1 7">Belongs to the MsrA Met sulfoxide reductase family.</text>
</comment>
<dbReference type="Proteomes" id="UP000558113">
    <property type="component" value="Unassembled WGS sequence"/>
</dbReference>
<evidence type="ECO:0000313" key="10">
    <source>
        <dbReference type="Proteomes" id="UP000558113"/>
    </source>
</evidence>
<feature type="domain" description="MsrB" evidence="8">
    <location>
        <begin position="183"/>
        <end position="307"/>
    </location>
</feature>
<gene>
    <name evidence="7 9" type="primary">msrA</name>
    <name evidence="9" type="ORF">GT003_04700</name>
</gene>
<dbReference type="AlphaFoldDB" id="A0A7X5BVD8"/>
<evidence type="ECO:0000256" key="4">
    <source>
        <dbReference type="ARBA" id="ARBA00047806"/>
    </source>
</evidence>
<dbReference type="InterPro" id="IPR011057">
    <property type="entry name" value="Mss4-like_sf"/>
</dbReference>
<keyword evidence="10" id="KW-1185">Reference proteome</keyword>
<dbReference type="OrthoDB" id="4174719at2"/>
<dbReference type="Pfam" id="PF01641">
    <property type="entry name" value="SelR"/>
    <property type="match status" value="1"/>
</dbReference>
<comment type="catalytic activity">
    <reaction evidence="5">
        <text>L-methionyl-[protein] + [thioredoxin]-disulfide + H2O = L-methionyl-(R)-S-oxide-[protein] + [thioredoxin]-dithiol</text>
        <dbReference type="Rhea" id="RHEA:24164"/>
        <dbReference type="Rhea" id="RHEA-COMP:10698"/>
        <dbReference type="Rhea" id="RHEA-COMP:10700"/>
        <dbReference type="Rhea" id="RHEA-COMP:12313"/>
        <dbReference type="Rhea" id="RHEA-COMP:12314"/>
        <dbReference type="ChEBI" id="CHEBI:15377"/>
        <dbReference type="ChEBI" id="CHEBI:16044"/>
        <dbReference type="ChEBI" id="CHEBI:29950"/>
        <dbReference type="ChEBI" id="CHEBI:45764"/>
        <dbReference type="ChEBI" id="CHEBI:50058"/>
        <dbReference type="EC" id="1.8.4.12"/>
    </reaction>
</comment>
<dbReference type="NCBIfam" id="TIGR00401">
    <property type="entry name" value="msrA"/>
    <property type="match status" value="1"/>
</dbReference>
<dbReference type="EMBL" id="JAAAMU010000002">
    <property type="protein sequence ID" value="NBC68298.1"/>
    <property type="molecule type" value="Genomic_DNA"/>
</dbReference>
<dbReference type="InterPro" id="IPR002579">
    <property type="entry name" value="Met_Sox_Rdtase_MsrB_dom"/>
</dbReference>
<comment type="catalytic activity">
    <reaction evidence="6 7">
        <text>[thioredoxin]-disulfide + L-methionine + H2O = L-methionine (S)-S-oxide + [thioredoxin]-dithiol</text>
        <dbReference type="Rhea" id="RHEA:19993"/>
        <dbReference type="Rhea" id="RHEA-COMP:10698"/>
        <dbReference type="Rhea" id="RHEA-COMP:10700"/>
        <dbReference type="ChEBI" id="CHEBI:15377"/>
        <dbReference type="ChEBI" id="CHEBI:29950"/>
        <dbReference type="ChEBI" id="CHEBI:50058"/>
        <dbReference type="ChEBI" id="CHEBI:57844"/>
        <dbReference type="ChEBI" id="CHEBI:58772"/>
        <dbReference type="EC" id="1.8.4.11"/>
    </reaction>
</comment>